<dbReference type="GO" id="GO:0003677">
    <property type="term" value="F:DNA binding"/>
    <property type="evidence" value="ECO:0007669"/>
    <property type="project" value="UniProtKB-UniRule"/>
</dbReference>
<keyword evidence="3" id="KW-0808">Transferase</keyword>
<evidence type="ECO:0000259" key="11">
    <source>
        <dbReference type="PROSITE" id="PS51900"/>
    </source>
</evidence>
<dbReference type="InterPro" id="IPR050090">
    <property type="entry name" value="Tyrosine_recombinase_XerCD"/>
</dbReference>
<evidence type="ECO:0000313" key="12">
    <source>
        <dbReference type="EMBL" id="DAD75216.1"/>
    </source>
</evidence>
<feature type="domain" description="Tyr recombinase" evidence="10">
    <location>
        <begin position="245"/>
        <end position="445"/>
    </location>
</feature>
<keyword evidence="6 9" id="KW-0238">DNA-binding</keyword>
<dbReference type="InterPro" id="IPR011010">
    <property type="entry name" value="DNA_brk_join_enz"/>
</dbReference>
<dbReference type="GO" id="GO:0016740">
    <property type="term" value="F:transferase activity"/>
    <property type="evidence" value="ECO:0007669"/>
    <property type="project" value="UniProtKB-KW"/>
</dbReference>
<protein>
    <recommendedName>
        <fullName evidence="2">Integrase</fullName>
    </recommendedName>
</protein>
<keyword evidence="8" id="KW-1160">Virus entry into host cell</keyword>
<evidence type="ECO:0000256" key="9">
    <source>
        <dbReference type="PROSITE-ProRule" id="PRU01248"/>
    </source>
</evidence>
<evidence type="ECO:0000259" key="10">
    <source>
        <dbReference type="PROSITE" id="PS51898"/>
    </source>
</evidence>
<dbReference type="Gene3D" id="1.10.150.130">
    <property type="match status" value="1"/>
</dbReference>
<evidence type="ECO:0000256" key="5">
    <source>
        <dbReference type="ARBA" id="ARBA00022908"/>
    </source>
</evidence>
<dbReference type="CDD" id="cd01189">
    <property type="entry name" value="INT_ICEBs1_C_like"/>
    <property type="match status" value="1"/>
</dbReference>
<comment type="similarity">
    <text evidence="1">Belongs to the 'phage' integrase family.</text>
</comment>
<dbReference type="Pfam" id="PF14659">
    <property type="entry name" value="Phage_int_SAM_3"/>
    <property type="match status" value="1"/>
</dbReference>
<dbReference type="GO" id="GO:0044826">
    <property type="term" value="P:viral genome integration into host DNA"/>
    <property type="evidence" value="ECO:0007669"/>
    <property type="project" value="UniProtKB-KW"/>
</dbReference>
<dbReference type="InterPro" id="IPR044068">
    <property type="entry name" value="CB"/>
</dbReference>
<dbReference type="GO" id="GO:0015074">
    <property type="term" value="P:DNA integration"/>
    <property type="evidence" value="ECO:0007669"/>
    <property type="project" value="UniProtKB-KW"/>
</dbReference>
<evidence type="ECO:0000256" key="8">
    <source>
        <dbReference type="ARBA" id="ARBA00023195"/>
    </source>
</evidence>
<evidence type="ECO:0000256" key="7">
    <source>
        <dbReference type="ARBA" id="ARBA00023172"/>
    </source>
</evidence>
<dbReference type="Pfam" id="PF00589">
    <property type="entry name" value="Phage_integrase"/>
    <property type="match status" value="1"/>
</dbReference>
<dbReference type="Gene3D" id="1.10.443.10">
    <property type="entry name" value="Intergrase catalytic core"/>
    <property type="match status" value="1"/>
</dbReference>
<dbReference type="InterPro" id="IPR010998">
    <property type="entry name" value="Integrase_recombinase_N"/>
</dbReference>
<dbReference type="GO" id="GO:0006310">
    <property type="term" value="P:DNA recombination"/>
    <property type="evidence" value="ECO:0007669"/>
    <property type="project" value="UniProtKB-KW"/>
</dbReference>
<dbReference type="PANTHER" id="PTHR30349:SF91">
    <property type="entry name" value="INTA PROTEIN"/>
    <property type="match status" value="1"/>
</dbReference>
<evidence type="ECO:0000256" key="1">
    <source>
        <dbReference type="ARBA" id="ARBA00008857"/>
    </source>
</evidence>
<dbReference type="InterPro" id="IPR004107">
    <property type="entry name" value="Integrase_SAM-like_N"/>
</dbReference>
<accession>A0A8S5LZB3</accession>
<feature type="domain" description="Core-binding (CB)" evidence="11">
    <location>
        <begin position="70"/>
        <end position="149"/>
    </location>
</feature>
<organism evidence="12">
    <name type="scientific">Siphoviridae sp. ctCsv15</name>
    <dbReference type="NCBI Taxonomy" id="2826195"/>
    <lineage>
        <taxon>Viruses</taxon>
        <taxon>Duplodnaviria</taxon>
        <taxon>Heunggongvirae</taxon>
        <taxon>Uroviricota</taxon>
        <taxon>Caudoviricetes</taxon>
    </lineage>
</organism>
<sequence length="456" mass="52335">MAYYEQKSKNSYKIVVSMGYDSNGKHRRVSKTVKLPENMSESKRQKELNTLCVLFQQEVENGLYLDGGKITFGEFAAKWLTDYAEKNLAPTTLVSYKIILNRILPALGHITLSKLQPHHLIQFYNNLDEEGARLDGRFTPTKALTKYLEPLTISHIIKTTGISSKTCRRLKTGMATNYSTAQKLCNYYKLDFNRMFNGNSEKKLTRKTIKNHHIVIHSILSTAVDWNIIVNNPAERAKPQKVTKSQAKYYNDEQVADMLDCLKSEPLMYMTMIYLAIDIGLREGELTGLKWEDINFDTCEVNINKQRHYIKGYGNIEGKPKTDAGVRTVTASKTVISLLREYKKQQNENRLKFGTAWQNGQYVFLHEDGKPISTQLPYKWFTKFLNRHNLPKITFHQLRHTNASLLISSGEDIVTVSGRLGHADKNVTLNTYSHIIKSKEAQVANKMDEFYLSIIK</sequence>
<dbReference type="PROSITE" id="PS51898">
    <property type="entry name" value="TYR_RECOMBINASE"/>
    <property type="match status" value="1"/>
</dbReference>
<dbReference type="InterPro" id="IPR002104">
    <property type="entry name" value="Integrase_catalytic"/>
</dbReference>
<dbReference type="GO" id="GO:0016787">
    <property type="term" value="F:hydrolase activity"/>
    <property type="evidence" value="ECO:0007669"/>
    <property type="project" value="UniProtKB-KW"/>
</dbReference>
<proteinExistence type="inferred from homology"/>
<dbReference type="SUPFAM" id="SSF56349">
    <property type="entry name" value="DNA breaking-rejoining enzymes"/>
    <property type="match status" value="1"/>
</dbReference>
<evidence type="ECO:0000256" key="3">
    <source>
        <dbReference type="ARBA" id="ARBA00022679"/>
    </source>
</evidence>
<name>A0A8S5LZB3_9CAUD</name>
<dbReference type="EMBL" id="BK014777">
    <property type="protein sequence ID" value="DAD75216.1"/>
    <property type="molecule type" value="Genomic_DNA"/>
</dbReference>
<evidence type="ECO:0000256" key="6">
    <source>
        <dbReference type="ARBA" id="ARBA00023125"/>
    </source>
</evidence>
<dbReference type="InterPro" id="IPR013762">
    <property type="entry name" value="Integrase-like_cat_sf"/>
</dbReference>
<evidence type="ECO:0000256" key="2">
    <source>
        <dbReference type="ARBA" id="ARBA00016082"/>
    </source>
</evidence>
<keyword evidence="7" id="KW-0233">DNA recombination</keyword>
<dbReference type="PROSITE" id="PS51900">
    <property type="entry name" value="CB"/>
    <property type="match status" value="1"/>
</dbReference>
<reference evidence="12" key="1">
    <citation type="journal article" date="2021" name="Proc. Natl. Acad. Sci. U.S.A.">
        <title>A Catalog of Tens of Thousands of Viruses from Human Metagenomes Reveals Hidden Associations with Chronic Diseases.</title>
        <authorList>
            <person name="Tisza M.J."/>
            <person name="Buck C.B."/>
        </authorList>
    </citation>
    <scope>NUCLEOTIDE SEQUENCE</scope>
    <source>
        <strain evidence="12">CtCsv15</strain>
    </source>
</reference>
<dbReference type="PANTHER" id="PTHR30349">
    <property type="entry name" value="PHAGE INTEGRASE-RELATED"/>
    <property type="match status" value="1"/>
</dbReference>
<keyword evidence="8" id="KW-1179">Viral genome integration</keyword>
<keyword evidence="4" id="KW-0378">Hydrolase</keyword>
<keyword evidence="5" id="KW-0229">DNA integration</keyword>
<dbReference type="GO" id="GO:0075713">
    <property type="term" value="P:establishment of integrated proviral latency"/>
    <property type="evidence" value="ECO:0007669"/>
    <property type="project" value="UniProtKB-KW"/>
</dbReference>
<evidence type="ECO:0000256" key="4">
    <source>
        <dbReference type="ARBA" id="ARBA00022801"/>
    </source>
</evidence>